<dbReference type="Gene3D" id="1.20.1300.10">
    <property type="entry name" value="Fumarate reductase/succinate dehydrogenase, transmembrane subunit"/>
    <property type="match status" value="1"/>
</dbReference>
<dbReference type="CDD" id="cd03498">
    <property type="entry name" value="SQR_TypeB_2_TM"/>
    <property type="match status" value="1"/>
</dbReference>
<feature type="transmembrane region" description="Helical" evidence="2">
    <location>
        <begin position="88"/>
        <end position="108"/>
    </location>
</feature>
<dbReference type="STRING" id="111015.AXF14_02225"/>
<dbReference type="Proteomes" id="UP000065220">
    <property type="component" value="Chromosome"/>
</dbReference>
<evidence type="ECO:0000256" key="2">
    <source>
        <dbReference type="SAM" id="Phobius"/>
    </source>
</evidence>
<proteinExistence type="predicted"/>
<keyword evidence="4" id="KW-1185">Reference proteome</keyword>
<evidence type="ECO:0000313" key="3">
    <source>
        <dbReference type="EMBL" id="AMD86627.1"/>
    </source>
</evidence>
<dbReference type="GO" id="GO:0016020">
    <property type="term" value="C:membrane"/>
    <property type="evidence" value="ECO:0007669"/>
    <property type="project" value="InterPro"/>
</dbReference>
<dbReference type="InterPro" id="IPR034804">
    <property type="entry name" value="SQR/QFR_C/D"/>
</dbReference>
<evidence type="ECO:0000256" key="1">
    <source>
        <dbReference type="SAM" id="MobiDB-lite"/>
    </source>
</evidence>
<dbReference type="InterPro" id="IPR011138">
    <property type="entry name" value="Cytochrome_b-558"/>
</dbReference>
<feature type="transmembrane region" description="Helical" evidence="2">
    <location>
        <begin position="33"/>
        <end position="54"/>
    </location>
</feature>
<feature type="transmembrane region" description="Helical" evidence="2">
    <location>
        <begin position="192"/>
        <end position="215"/>
    </location>
</feature>
<protein>
    <submittedName>
        <fullName evidence="3">Succinate dehydrogenase</fullName>
    </submittedName>
</protein>
<dbReference type="AlphaFoldDB" id="A0A0X8JDN5"/>
<keyword evidence="2" id="KW-0812">Transmembrane</keyword>
<dbReference type="KEGG" id="ard:AXF14_02225"/>
<sequence>MTHLRPSPQPPLTGDAPEPRRLRRRPPWARTPVLKTTAALTGLVMAAFVLIHMIGNLKAYQGPAAYDAYAAWLRGIGYPLLPHEGLLWALRIVLGACLVLHVAATLTIRARGRAARGPELRRGLARRGLAARSMTVTGLLVLVFIAVHLLDLTIGRLVAPSGFLGLTSGADGAVTAHAYANLVASLSRPPMAGFYLLVMAVLGVHLAHGLWTAVADLGVTGARTRRLLGALAALVAAAVAIGDGILAVLVLAGAVS</sequence>
<reference evidence="4" key="1">
    <citation type="submission" date="2016-02" db="EMBL/GenBank/DDBJ databases">
        <authorList>
            <person name="Holder M.E."/>
            <person name="Ajami N.J."/>
            <person name="Petrosino J.F."/>
        </authorList>
    </citation>
    <scope>NUCLEOTIDE SEQUENCE [LARGE SCALE GENOMIC DNA]</scope>
    <source>
        <strain evidence="4">CCUG 36733</strain>
    </source>
</reference>
<dbReference type="EMBL" id="CP014228">
    <property type="protein sequence ID" value="AMD86627.1"/>
    <property type="molecule type" value="Genomic_DNA"/>
</dbReference>
<organism evidence="3 4">
    <name type="scientific">Actinomyces radicidentis</name>
    <dbReference type="NCBI Taxonomy" id="111015"/>
    <lineage>
        <taxon>Bacteria</taxon>
        <taxon>Bacillati</taxon>
        <taxon>Actinomycetota</taxon>
        <taxon>Actinomycetes</taxon>
        <taxon>Actinomycetales</taxon>
        <taxon>Actinomycetaceae</taxon>
        <taxon>Actinomyces</taxon>
    </lineage>
</organism>
<feature type="region of interest" description="Disordered" evidence="1">
    <location>
        <begin position="1"/>
        <end position="27"/>
    </location>
</feature>
<evidence type="ECO:0000313" key="4">
    <source>
        <dbReference type="Proteomes" id="UP000065220"/>
    </source>
</evidence>
<feature type="transmembrane region" description="Helical" evidence="2">
    <location>
        <begin position="129"/>
        <end position="150"/>
    </location>
</feature>
<keyword evidence="2" id="KW-0472">Membrane</keyword>
<feature type="transmembrane region" description="Helical" evidence="2">
    <location>
        <begin position="227"/>
        <end position="255"/>
    </location>
</feature>
<dbReference type="RefSeq" id="WP_067940367.1">
    <property type="nucleotide sequence ID" value="NZ_CP014228.1"/>
</dbReference>
<gene>
    <name evidence="3" type="ORF">AXF14_02225</name>
</gene>
<dbReference type="OrthoDB" id="9788081at2"/>
<dbReference type="SUPFAM" id="SSF81343">
    <property type="entry name" value="Fumarate reductase respiratory complex transmembrane subunits"/>
    <property type="match status" value="1"/>
</dbReference>
<dbReference type="NCBIfam" id="TIGR02046">
    <property type="entry name" value="sdhC_b558_fam"/>
    <property type="match status" value="1"/>
</dbReference>
<keyword evidence="2" id="KW-1133">Transmembrane helix</keyword>
<name>A0A0X8JDN5_ACTRD</name>
<accession>A0A0X8JDN5</accession>